<keyword evidence="2" id="KW-1185">Reference proteome</keyword>
<proteinExistence type="predicted"/>
<organism evidence="1 2">
    <name type="scientific">Bauhinia variegata</name>
    <name type="common">Purple orchid tree</name>
    <name type="synonym">Phanera variegata</name>
    <dbReference type="NCBI Taxonomy" id="167791"/>
    <lineage>
        <taxon>Eukaryota</taxon>
        <taxon>Viridiplantae</taxon>
        <taxon>Streptophyta</taxon>
        <taxon>Embryophyta</taxon>
        <taxon>Tracheophyta</taxon>
        <taxon>Spermatophyta</taxon>
        <taxon>Magnoliopsida</taxon>
        <taxon>eudicotyledons</taxon>
        <taxon>Gunneridae</taxon>
        <taxon>Pentapetalae</taxon>
        <taxon>rosids</taxon>
        <taxon>fabids</taxon>
        <taxon>Fabales</taxon>
        <taxon>Fabaceae</taxon>
        <taxon>Cercidoideae</taxon>
        <taxon>Cercideae</taxon>
        <taxon>Bauhiniinae</taxon>
        <taxon>Bauhinia</taxon>
    </lineage>
</organism>
<reference evidence="1 2" key="1">
    <citation type="journal article" date="2022" name="DNA Res.">
        <title>Chromosomal-level genome assembly of the orchid tree Bauhinia variegata (Leguminosae; Cercidoideae) supports the allotetraploid origin hypothesis of Bauhinia.</title>
        <authorList>
            <person name="Zhong Y."/>
            <person name="Chen Y."/>
            <person name="Zheng D."/>
            <person name="Pang J."/>
            <person name="Liu Y."/>
            <person name="Luo S."/>
            <person name="Meng S."/>
            <person name="Qian L."/>
            <person name="Wei D."/>
            <person name="Dai S."/>
            <person name="Zhou R."/>
        </authorList>
    </citation>
    <scope>NUCLEOTIDE SEQUENCE [LARGE SCALE GENOMIC DNA]</scope>
    <source>
        <strain evidence="1">BV-YZ2020</strain>
    </source>
</reference>
<sequence length="616" mass="71936">MFDMAQEDSKKDVENPPEVSSEQKPSEKDDSKKDVENPREGNNKRSLKAKSKIRKKFLAGKFKTRKNKSTQQIQERGNKRRKNTKLPGNEESHPNENVCAEKQNSKDSQHNGTAGELPKQMSQLAEKSKDNQRRSSGDKLVTESSHQARKNKEKITESDRGLENKKNKEKHVESSRHPRSRKYKDKHGGTEKSQSNEKKEKLGGLIFMCSAKTKPDCFRYNVMGVPTSKKDIVLGIKPGLKLFLFDFDLKLLYGIYRASSSGGMKLEPRAFGGSFPVQVRFTFDKDCFPLPESIFKKAIKENYNEKHKFKTELTIRQVRRLTELFRPVTLQPVRSPPKARIRDREDPYELRISQHHSHRDLPARDHNANSHSHSYNALSHERDYRIERREEPRDLFLTEKDLPARDHNANSHSHSYNALSHKRDYRIERREEPRDLFLTEKDYRAYGLQGDRRNVIPSSHVNPVLELYKRDYEREQPRLLDHIYRDNVTTHEETLQTDPLYLSESKYQAYSHDARRDYLKDPYYAHSYGSSREPYLPPLSREEISSSSHLVGRRTFIEADDLRRREAVHDRLYSTYAADALSDYNRTLQFQRADSEAVPLPVSSRYSFAGPSYSYR</sequence>
<dbReference type="EMBL" id="CM039429">
    <property type="protein sequence ID" value="KAI4347898.1"/>
    <property type="molecule type" value="Genomic_DNA"/>
</dbReference>
<dbReference type="Proteomes" id="UP000828941">
    <property type="component" value="Chromosome 4"/>
</dbReference>
<name>A0ACB9PHE4_BAUVA</name>
<accession>A0ACB9PHE4</accession>
<comment type="caution">
    <text evidence="1">The sequence shown here is derived from an EMBL/GenBank/DDBJ whole genome shotgun (WGS) entry which is preliminary data.</text>
</comment>
<evidence type="ECO:0000313" key="2">
    <source>
        <dbReference type="Proteomes" id="UP000828941"/>
    </source>
</evidence>
<evidence type="ECO:0000313" key="1">
    <source>
        <dbReference type="EMBL" id="KAI4347898.1"/>
    </source>
</evidence>
<gene>
    <name evidence="1" type="ORF">L6164_008673</name>
</gene>
<protein>
    <submittedName>
        <fullName evidence="1">Uncharacterized protein</fullName>
    </submittedName>
</protein>